<name>A0A1D8TS15_9CYAN</name>
<dbReference type="KEGG" id="mpro:BJP34_12830"/>
<organism evidence="1 2">
    <name type="scientific">Moorena producens PAL-8-15-08-1</name>
    <dbReference type="NCBI Taxonomy" id="1458985"/>
    <lineage>
        <taxon>Bacteria</taxon>
        <taxon>Bacillati</taxon>
        <taxon>Cyanobacteriota</taxon>
        <taxon>Cyanophyceae</taxon>
        <taxon>Coleofasciculales</taxon>
        <taxon>Coleofasciculaceae</taxon>
        <taxon>Moorena</taxon>
    </lineage>
</organism>
<gene>
    <name evidence="1" type="ORF">BJP34_12830</name>
</gene>
<dbReference type="EMBL" id="CP017599">
    <property type="protein sequence ID" value="AOX00216.1"/>
    <property type="molecule type" value="Genomic_DNA"/>
</dbReference>
<reference evidence="2" key="1">
    <citation type="submission" date="2016-10" db="EMBL/GenBank/DDBJ databases">
        <title>Comparative genomics uncovers the prolific and rare metabolic potential of the cyanobacterial genus Moorea.</title>
        <authorList>
            <person name="Leao T."/>
            <person name="Castelao G."/>
            <person name="Korobeynikov A."/>
            <person name="Monroe E.A."/>
            <person name="Podell S."/>
            <person name="Glukhov E."/>
            <person name="Allen E."/>
            <person name="Gerwick W.H."/>
            <person name="Gerwick L."/>
        </authorList>
    </citation>
    <scope>NUCLEOTIDE SEQUENCE [LARGE SCALE GENOMIC DNA]</scope>
    <source>
        <strain evidence="2">PAL-8-15-08-1</strain>
    </source>
</reference>
<protein>
    <recommendedName>
        <fullName evidence="3">DUF3160 domain-containing protein</fullName>
    </recommendedName>
</protein>
<sequence>MKLNKLSKLIIAPITVFLILMINHTFLEDGIDSSKLLVNPASAEVSPDVFGYNPTFAQELDKIGQISPQEFAKRYDAKIDYLTQISWDPTQAQFWDLFNDSFFRLNSEELEVFNKQGFVVSERMGTKSFAQSFYQIYNNDLPVFVSADALLHAWHRSYDAMLEELEESYLATSLDEILTGMADKIPEASNQYGDGVLDLGGRQAPRNP</sequence>
<evidence type="ECO:0000313" key="1">
    <source>
        <dbReference type="EMBL" id="AOX00216.1"/>
    </source>
</evidence>
<evidence type="ECO:0000313" key="2">
    <source>
        <dbReference type="Proteomes" id="UP000177870"/>
    </source>
</evidence>
<evidence type="ECO:0008006" key="3">
    <source>
        <dbReference type="Google" id="ProtNLM"/>
    </source>
</evidence>
<dbReference type="InterPro" id="IPR022601">
    <property type="entry name" value="DUF3160"/>
</dbReference>
<dbReference type="AlphaFoldDB" id="A0A1D8TS15"/>
<proteinExistence type="predicted"/>
<accession>A0A1D8TS15</accession>
<dbReference type="STRING" id="1458985.BJP34_12830"/>
<dbReference type="Proteomes" id="UP000177870">
    <property type="component" value="Chromosome"/>
</dbReference>
<dbReference type="Pfam" id="PF11369">
    <property type="entry name" value="DUF3160"/>
    <property type="match status" value="1"/>
</dbReference>